<sequence length="72" mass="8321">MDQSARQRLSNHASLIADAGPEEVLWLGKGRTRETIRPVFKRLDKYCESIEALAMDWNIDFDFEIKEHCPTA</sequence>
<keyword evidence="3" id="KW-1185">Reference proteome</keyword>
<dbReference type="Pfam" id="PF01610">
    <property type="entry name" value="DDE_Tnp_ISL3"/>
    <property type="match status" value="1"/>
</dbReference>
<proteinExistence type="predicted"/>
<dbReference type="InterPro" id="IPR002560">
    <property type="entry name" value="Transposase_DDE"/>
</dbReference>
<evidence type="ECO:0000313" key="2">
    <source>
        <dbReference type="EMBL" id="PXA04429.1"/>
    </source>
</evidence>
<gene>
    <name evidence="2" type="ORF">DDZ13_07815</name>
</gene>
<dbReference type="Proteomes" id="UP000247099">
    <property type="component" value="Unassembled WGS sequence"/>
</dbReference>
<protein>
    <recommendedName>
        <fullName evidence="1">Transposase IS204/IS1001/IS1096/IS1165 DDE domain-containing protein</fullName>
    </recommendedName>
</protein>
<evidence type="ECO:0000259" key="1">
    <source>
        <dbReference type="Pfam" id="PF01610"/>
    </source>
</evidence>
<dbReference type="OrthoDB" id="286035at2"/>
<evidence type="ECO:0000313" key="3">
    <source>
        <dbReference type="Proteomes" id="UP000247099"/>
    </source>
</evidence>
<dbReference type="EMBL" id="QHJQ01000004">
    <property type="protein sequence ID" value="PXA04429.1"/>
    <property type="molecule type" value="Genomic_DNA"/>
</dbReference>
<name>A0A317ZKT7_9BACT</name>
<dbReference type="RefSeq" id="WP_110130880.1">
    <property type="nucleotide sequence ID" value="NZ_QHJQ01000004.1"/>
</dbReference>
<feature type="domain" description="Transposase IS204/IS1001/IS1096/IS1165 DDE" evidence="1">
    <location>
        <begin position="7"/>
        <end position="72"/>
    </location>
</feature>
<reference evidence="2 3" key="1">
    <citation type="submission" date="2018-05" db="EMBL/GenBank/DDBJ databases">
        <title>Coraliomargarita sinensis sp. nov., isolated from a marine solar saltern.</title>
        <authorList>
            <person name="Zhou L.Y."/>
        </authorList>
    </citation>
    <scope>NUCLEOTIDE SEQUENCE [LARGE SCALE GENOMIC DNA]</scope>
    <source>
        <strain evidence="2 3">WN38</strain>
    </source>
</reference>
<organism evidence="2 3">
    <name type="scientific">Coraliomargarita sinensis</name>
    <dbReference type="NCBI Taxonomy" id="2174842"/>
    <lineage>
        <taxon>Bacteria</taxon>
        <taxon>Pseudomonadati</taxon>
        <taxon>Verrucomicrobiota</taxon>
        <taxon>Opitutia</taxon>
        <taxon>Puniceicoccales</taxon>
        <taxon>Coraliomargaritaceae</taxon>
        <taxon>Coraliomargarita</taxon>
    </lineage>
</organism>
<dbReference type="AlphaFoldDB" id="A0A317ZKT7"/>
<comment type="caution">
    <text evidence="2">The sequence shown here is derived from an EMBL/GenBank/DDBJ whole genome shotgun (WGS) entry which is preliminary data.</text>
</comment>
<dbReference type="InParanoid" id="A0A317ZKT7"/>
<accession>A0A317ZKT7</accession>